<reference evidence="3" key="1">
    <citation type="submission" date="2016-06" db="EMBL/GenBank/DDBJ databases">
        <authorList>
            <person name="Varghese N."/>
            <person name="Submissions Spin"/>
        </authorList>
    </citation>
    <scope>NUCLEOTIDE SEQUENCE [LARGE SCALE GENOMIC DNA]</scope>
    <source>
        <strain evidence="3">DSM 45161</strain>
    </source>
</reference>
<feature type="transmembrane region" description="Helical" evidence="1">
    <location>
        <begin position="219"/>
        <end position="239"/>
    </location>
</feature>
<dbReference type="OrthoDB" id="4515621at2"/>
<gene>
    <name evidence="2" type="ORF">GA0070614_5630</name>
</gene>
<feature type="transmembrane region" description="Helical" evidence="1">
    <location>
        <begin position="115"/>
        <end position="137"/>
    </location>
</feature>
<keyword evidence="1" id="KW-1133">Transmembrane helix</keyword>
<evidence type="ECO:0008006" key="4">
    <source>
        <dbReference type="Google" id="ProtNLM"/>
    </source>
</evidence>
<dbReference type="AlphaFoldDB" id="A0A1C5JXB4"/>
<name>A0A1C5JXB4_9ACTN</name>
<feature type="transmembrane region" description="Helical" evidence="1">
    <location>
        <begin position="149"/>
        <end position="171"/>
    </location>
</feature>
<dbReference type="Proteomes" id="UP000198215">
    <property type="component" value="Chromosome I"/>
</dbReference>
<organism evidence="2 3">
    <name type="scientific">Micromonospora coxensis</name>
    <dbReference type="NCBI Taxonomy" id="356852"/>
    <lineage>
        <taxon>Bacteria</taxon>
        <taxon>Bacillati</taxon>
        <taxon>Actinomycetota</taxon>
        <taxon>Actinomycetes</taxon>
        <taxon>Micromonosporales</taxon>
        <taxon>Micromonosporaceae</taxon>
        <taxon>Micromonospora</taxon>
    </lineage>
</organism>
<protein>
    <recommendedName>
        <fullName evidence="4">Peptide zinc metalloprotease protein</fullName>
    </recommendedName>
</protein>
<keyword evidence="3" id="KW-1185">Reference proteome</keyword>
<evidence type="ECO:0000313" key="2">
    <source>
        <dbReference type="EMBL" id="SCG75222.1"/>
    </source>
</evidence>
<accession>A0A1C5JXB4</accession>
<feature type="transmembrane region" description="Helical" evidence="1">
    <location>
        <begin position="251"/>
        <end position="274"/>
    </location>
</feature>
<feature type="transmembrane region" description="Helical" evidence="1">
    <location>
        <begin position="330"/>
        <end position="351"/>
    </location>
</feature>
<sequence>MSGLGLDSRPRVGNLVVRQEDEDEYVVGDPATGTFVVVPEVGARLVALFAAGRSVAEAADEVERQTGEPVDALDFVEVLVEAGVIDGRPEDAAAAAAPARYWSVSRIPARLVRPLFGRVAWTGYVAALLATLVMFAAEPSLLPHYEDTFIFPDVVLSLLITNVVVVVLTIVHEVWHALAGAAVGVPSRLRVERRGIFPVLETDLTGLWALPPERRYGPFLAGMAIDSVLLFAAVAPRFAWSRGWIDLPPELVRFLAMVVFSQAVKLAFQTLAYLRTDMYLVMATATGCRNLHQVTRLSLKRRIRRLSAEENTILRHAHDTDLRVSRWYRLLYLAGLIWMIWFAIHFLWPSAKVTFGWAAGVLIGAPLASAYWWEGIALLVFASFNVLLPLGVIVRNRRRTRKALA</sequence>
<evidence type="ECO:0000313" key="3">
    <source>
        <dbReference type="Proteomes" id="UP000198215"/>
    </source>
</evidence>
<keyword evidence="1" id="KW-0812">Transmembrane</keyword>
<feature type="transmembrane region" description="Helical" evidence="1">
    <location>
        <begin position="371"/>
        <end position="394"/>
    </location>
</feature>
<dbReference type="RefSeq" id="WP_088978735.1">
    <property type="nucleotide sequence ID" value="NZ_LT607753.1"/>
</dbReference>
<evidence type="ECO:0000256" key="1">
    <source>
        <dbReference type="SAM" id="Phobius"/>
    </source>
</evidence>
<keyword evidence="1" id="KW-0472">Membrane</keyword>
<proteinExistence type="predicted"/>
<dbReference type="EMBL" id="LT607753">
    <property type="protein sequence ID" value="SCG75222.1"/>
    <property type="molecule type" value="Genomic_DNA"/>
</dbReference>